<dbReference type="Gene3D" id="1.10.10.160">
    <property type="match status" value="1"/>
</dbReference>
<organism evidence="16 17">
    <name type="scientific">Ruegeria pomeroyi</name>
    <dbReference type="NCBI Taxonomy" id="89184"/>
    <lineage>
        <taxon>Bacteria</taxon>
        <taxon>Pseudomonadati</taxon>
        <taxon>Pseudomonadota</taxon>
        <taxon>Alphaproteobacteria</taxon>
        <taxon>Rhodobacterales</taxon>
        <taxon>Roseobacteraceae</taxon>
        <taxon>Ruegeria</taxon>
    </lineage>
</organism>
<evidence type="ECO:0000259" key="15">
    <source>
        <dbReference type="PROSITE" id="PS51217"/>
    </source>
</evidence>
<dbReference type="PROSITE" id="PS51198">
    <property type="entry name" value="UVRD_HELICASE_ATP_BIND"/>
    <property type="match status" value="1"/>
</dbReference>
<dbReference type="Pfam" id="PF00580">
    <property type="entry name" value="UvrD-helicase"/>
    <property type="match status" value="1"/>
</dbReference>
<keyword evidence="7" id="KW-0413">Isomerase</keyword>
<comment type="catalytic activity">
    <reaction evidence="12">
        <text>ATP + H2O = ADP + phosphate + H(+)</text>
        <dbReference type="Rhea" id="RHEA:13065"/>
        <dbReference type="ChEBI" id="CHEBI:15377"/>
        <dbReference type="ChEBI" id="CHEBI:15378"/>
        <dbReference type="ChEBI" id="CHEBI:30616"/>
        <dbReference type="ChEBI" id="CHEBI:43474"/>
        <dbReference type="ChEBI" id="CHEBI:456216"/>
        <dbReference type="EC" id="5.6.2.4"/>
    </reaction>
</comment>
<dbReference type="GO" id="GO:0033202">
    <property type="term" value="C:DNA helicase complex"/>
    <property type="evidence" value="ECO:0007669"/>
    <property type="project" value="TreeGrafter"/>
</dbReference>
<evidence type="ECO:0000256" key="10">
    <source>
        <dbReference type="ARBA" id="ARBA00034808"/>
    </source>
</evidence>
<keyword evidence="2 13" id="KW-0547">Nucleotide-binding</keyword>
<feature type="domain" description="UvrD-like helicase C-terminal" evidence="15">
    <location>
        <begin position="310"/>
        <end position="606"/>
    </location>
</feature>
<evidence type="ECO:0000256" key="2">
    <source>
        <dbReference type="ARBA" id="ARBA00022741"/>
    </source>
</evidence>
<dbReference type="InterPro" id="IPR014016">
    <property type="entry name" value="UvrD-like_ATP-bd"/>
</dbReference>
<evidence type="ECO:0000256" key="5">
    <source>
        <dbReference type="ARBA" id="ARBA00022840"/>
    </source>
</evidence>
<dbReference type="GO" id="GO:0003677">
    <property type="term" value="F:DNA binding"/>
    <property type="evidence" value="ECO:0007669"/>
    <property type="project" value="UniProtKB-KW"/>
</dbReference>
<keyword evidence="6" id="KW-0238">DNA-binding</keyword>
<sequence>MSSYDDMDAFEGVSLSARAMAARPTPYLDDLNPAQREAVERLDGPVLMLAGAGTGKTKALTARIVHLLMTGRARPNEILAVTFTNKAAREMKTRVGRMLGQPAEGMPWLGTFHSICVKLLRRHAELVDLKSNFTILDTDDQLRLLKQLVQASNIDDKRWPARLLANIIDGWKNKALTPDKLPAAEAGAYNHRGPELYAQYQTRLRELNAVDFGDLLLHMVTIFQTHPDVLEQYQRWFRYVLVDEYQDTNIAQYLWLRLLAGGHRNICCVGDDDQSIYGWRGAEVGNILRFEKDFPGAHVVRLEQNYRSTPHILAAASNVIRGNEGRLGKELWTDAQEGEKVRLIGHWDGEEEARWIGEEIEAMQGGTRGVRPVSLDEMAILVRAAHQMRAFEDRFLTIGLPYKVIGGPRFYERMEIRDAMAYFRLVTSPEDDLAFERIVNTPKRGLGDKAQQAIRAVARENGVSLVEGARIAVENGLIKGKGGKALGELTDDLARWAALTRGPRIEIDDESVVDDDTAPMQFGAPEMSHIELAQVILDESGYTAMWQNDKTPEAPGRLENLKELVNQLDNFENLQGFLEHVSLVMDNEQDSGGAKVSIMTLHAAKGLEFPAVFLPGWEDGLFPSQRSMDESGLKGLEEERRLAYVGITRAEEVCTISFAANRRVFGQWQNALPSRFIDELPEDHVEVLTPPGLYGGGLSSPGIESRAAAADGYNSPGWKRLQARQGQHGLSQPRESRTTVIDLNAVASFTLGERVFHQKFGYGEVIGIEGDKVEVDFDKAGLKKVVARFLSAKDDVPF</sequence>
<dbReference type="FunFam" id="1.10.10.160:FF:000001">
    <property type="entry name" value="ATP-dependent DNA helicase"/>
    <property type="match status" value="1"/>
</dbReference>
<accession>A0A9Q3ZLU9</accession>
<dbReference type="InterPro" id="IPR013986">
    <property type="entry name" value="DExx_box_DNA_helicase_dom_sf"/>
</dbReference>
<keyword evidence="4 13" id="KW-0347">Helicase</keyword>
<dbReference type="RefSeq" id="WP_234219231.1">
    <property type="nucleotide sequence ID" value="NZ_JAGQAF010000004.1"/>
</dbReference>
<dbReference type="GO" id="GO:0016787">
    <property type="term" value="F:hydrolase activity"/>
    <property type="evidence" value="ECO:0007669"/>
    <property type="project" value="UniProtKB-UniRule"/>
</dbReference>
<keyword evidence="5 13" id="KW-0067">ATP-binding</keyword>
<feature type="domain" description="UvrD-like helicase ATP-binding" evidence="14">
    <location>
        <begin position="29"/>
        <end position="309"/>
    </location>
</feature>
<dbReference type="EC" id="5.6.2.4" evidence="10"/>
<dbReference type="GO" id="GO:0005524">
    <property type="term" value="F:ATP binding"/>
    <property type="evidence" value="ECO:0007669"/>
    <property type="project" value="UniProtKB-UniRule"/>
</dbReference>
<evidence type="ECO:0000256" key="13">
    <source>
        <dbReference type="PROSITE-ProRule" id="PRU00560"/>
    </source>
</evidence>
<dbReference type="InterPro" id="IPR000212">
    <property type="entry name" value="DNA_helicase_UvrD/REP"/>
</dbReference>
<evidence type="ECO:0000256" key="1">
    <source>
        <dbReference type="ARBA" id="ARBA00009922"/>
    </source>
</evidence>
<keyword evidence="3 13" id="KW-0378">Hydrolase</keyword>
<dbReference type="GO" id="GO:0009314">
    <property type="term" value="P:response to radiation"/>
    <property type="evidence" value="ECO:0007669"/>
    <property type="project" value="UniProtKB-ARBA"/>
</dbReference>
<dbReference type="SUPFAM" id="SSF52540">
    <property type="entry name" value="P-loop containing nucleoside triphosphate hydrolases"/>
    <property type="match status" value="1"/>
</dbReference>
<dbReference type="Gene3D" id="1.10.486.10">
    <property type="entry name" value="PCRA, domain 4"/>
    <property type="match status" value="1"/>
</dbReference>
<evidence type="ECO:0000256" key="6">
    <source>
        <dbReference type="ARBA" id="ARBA00023125"/>
    </source>
</evidence>
<evidence type="ECO:0000256" key="9">
    <source>
        <dbReference type="ARBA" id="ARBA00034617"/>
    </source>
</evidence>
<dbReference type="CDD" id="cd17932">
    <property type="entry name" value="DEXQc_UvrD"/>
    <property type="match status" value="1"/>
</dbReference>
<comment type="catalytic activity">
    <reaction evidence="9">
        <text>Couples ATP hydrolysis with the unwinding of duplex DNA by translocating in the 3'-5' direction.</text>
        <dbReference type="EC" id="5.6.2.4"/>
    </reaction>
</comment>
<name>A0A9Q3ZLU9_9RHOB</name>
<comment type="function">
    <text evidence="8">Has both ATPase and helicase activities. Unwinds DNA duplexes with 3' to 5' polarity with respect to the bound strand and initiates unwinding most effectively when a single-stranded region is present. Involved in the post-incision events of nucleotide excision repair and methyl-directed mismatch repair.</text>
</comment>
<dbReference type="FunFam" id="3.40.50.300:FF:001890">
    <property type="entry name" value="DNA helicase"/>
    <property type="match status" value="1"/>
</dbReference>
<dbReference type="Gene3D" id="3.40.50.300">
    <property type="entry name" value="P-loop containing nucleotide triphosphate hydrolases"/>
    <property type="match status" value="2"/>
</dbReference>
<comment type="caution">
    <text evidence="16">The sequence shown here is derived from an EMBL/GenBank/DDBJ whole genome shotgun (WGS) entry which is preliminary data.</text>
</comment>
<evidence type="ECO:0000313" key="16">
    <source>
        <dbReference type="EMBL" id="MCE8537375.1"/>
    </source>
</evidence>
<dbReference type="Proteomes" id="UP000813672">
    <property type="component" value="Unassembled WGS sequence"/>
</dbReference>
<dbReference type="InterPro" id="IPR027417">
    <property type="entry name" value="P-loop_NTPase"/>
</dbReference>
<evidence type="ECO:0000256" key="4">
    <source>
        <dbReference type="ARBA" id="ARBA00022806"/>
    </source>
</evidence>
<dbReference type="InterPro" id="IPR014017">
    <property type="entry name" value="DNA_helicase_UvrD-like_C"/>
</dbReference>
<evidence type="ECO:0000256" key="3">
    <source>
        <dbReference type="ARBA" id="ARBA00022801"/>
    </source>
</evidence>
<feature type="binding site" evidence="13">
    <location>
        <begin position="50"/>
        <end position="57"/>
    </location>
    <ligand>
        <name>ATP</name>
        <dbReference type="ChEBI" id="CHEBI:30616"/>
    </ligand>
</feature>
<evidence type="ECO:0000256" key="11">
    <source>
        <dbReference type="ARBA" id="ARBA00034923"/>
    </source>
</evidence>
<dbReference type="AlphaFoldDB" id="A0A9Q3ZLU9"/>
<dbReference type="PANTHER" id="PTHR11070:SF2">
    <property type="entry name" value="ATP-DEPENDENT DNA HELICASE SRS2"/>
    <property type="match status" value="1"/>
</dbReference>
<evidence type="ECO:0000256" key="12">
    <source>
        <dbReference type="ARBA" id="ARBA00048988"/>
    </source>
</evidence>
<dbReference type="PROSITE" id="PS51217">
    <property type="entry name" value="UVRD_HELICASE_CTER"/>
    <property type="match status" value="1"/>
</dbReference>
<dbReference type="PANTHER" id="PTHR11070">
    <property type="entry name" value="UVRD / RECB / PCRA DNA HELICASE FAMILY MEMBER"/>
    <property type="match status" value="1"/>
</dbReference>
<dbReference type="GO" id="GO:0043138">
    <property type="term" value="F:3'-5' DNA helicase activity"/>
    <property type="evidence" value="ECO:0007669"/>
    <property type="project" value="UniProtKB-EC"/>
</dbReference>
<dbReference type="Pfam" id="PF13361">
    <property type="entry name" value="UvrD_C"/>
    <property type="match status" value="2"/>
</dbReference>
<dbReference type="GO" id="GO:0005829">
    <property type="term" value="C:cytosol"/>
    <property type="evidence" value="ECO:0007669"/>
    <property type="project" value="TreeGrafter"/>
</dbReference>
<evidence type="ECO:0000259" key="14">
    <source>
        <dbReference type="PROSITE" id="PS51198"/>
    </source>
</evidence>
<evidence type="ECO:0000256" key="7">
    <source>
        <dbReference type="ARBA" id="ARBA00023235"/>
    </source>
</evidence>
<reference evidence="16" key="1">
    <citation type="journal article" date="2021" name="Environ. Microbiol.">
        <title>Cryptic niche differentiation of novel sediment ecotypes of Rugeria pomeroyi correlates with nitrate respiration.</title>
        <authorList>
            <person name="Lin X."/>
            <person name="McNichol J."/>
            <person name="Chu X."/>
            <person name="Qian Y."/>
            <person name="Luo H."/>
        </authorList>
    </citation>
    <scope>NUCLEOTIDE SEQUENCE</scope>
    <source>
        <strain evidence="16">SZCCDBB064</strain>
    </source>
</reference>
<dbReference type="GO" id="GO:0000725">
    <property type="term" value="P:recombinational repair"/>
    <property type="evidence" value="ECO:0007669"/>
    <property type="project" value="TreeGrafter"/>
</dbReference>
<proteinExistence type="inferred from homology"/>
<dbReference type="EMBL" id="JAGQAF010000004">
    <property type="protein sequence ID" value="MCE8537375.1"/>
    <property type="molecule type" value="Genomic_DNA"/>
</dbReference>
<evidence type="ECO:0000313" key="17">
    <source>
        <dbReference type="Proteomes" id="UP000813672"/>
    </source>
</evidence>
<dbReference type="CDD" id="cd18807">
    <property type="entry name" value="SF1_C_UvrD"/>
    <property type="match status" value="1"/>
</dbReference>
<gene>
    <name evidence="16" type="ORF">KBY27_07895</name>
</gene>
<comment type="similarity">
    <text evidence="1">Belongs to the helicase family. UvrD subfamily.</text>
</comment>
<evidence type="ECO:0000256" key="8">
    <source>
        <dbReference type="ARBA" id="ARBA00025289"/>
    </source>
</evidence>
<protein>
    <recommendedName>
        <fullName evidence="10">DNA 3'-5' helicase</fullName>
        <ecNumber evidence="10">5.6.2.4</ecNumber>
    </recommendedName>
    <alternativeName>
        <fullName evidence="11">DNA 3'-5' helicase II</fullName>
    </alternativeName>
</protein>